<evidence type="ECO:0000259" key="4">
    <source>
        <dbReference type="PROSITE" id="PS50949"/>
    </source>
</evidence>
<dbReference type="Gene3D" id="3.40.1410.10">
    <property type="entry name" value="Chorismate lyase-like"/>
    <property type="match status" value="1"/>
</dbReference>
<dbReference type="PRINTS" id="PR00035">
    <property type="entry name" value="HTHGNTR"/>
</dbReference>
<dbReference type="SUPFAM" id="SSF46785">
    <property type="entry name" value="Winged helix' DNA-binding domain"/>
    <property type="match status" value="1"/>
</dbReference>
<dbReference type="CDD" id="cd07377">
    <property type="entry name" value="WHTH_GntR"/>
    <property type="match status" value="1"/>
</dbReference>
<dbReference type="STRING" id="361279.SAMN05421663_10161"/>
<organism evidence="5 6">
    <name type="scientific">Terribacillus halophilus</name>
    <dbReference type="NCBI Taxonomy" id="361279"/>
    <lineage>
        <taxon>Bacteria</taxon>
        <taxon>Bacillati</taxon>
        <taxon>Bacillota</taxon>
        <taxon>Bacilli</taxon>
        <taxon>Bacillales</taxon>
        <taxon>Bacillaceae</taxon>
        <taxon>Terribacillus</taxon>
    </lineage>
</organism>
<keyword evidence="2" id="KW-0238">DNA-binding</keyword>
<dbReference type="InterPro" id="IPR011663">
    <property type="entry name" value="UTRA"/>
</dbReference>
<dbReference type="SMART" id="SM00866">
    <property type="entry name" value="UTRA"/>
    <property type="match status" value="1"/>
</dbReference>
<dbReference type="EMBL" id="FMZB01000001">
    <property type="protein sequence ID" value="SDB98789.1"/>
    <property type="molecule type" value="Genomic_DNA"/>
</dbReference>
<dbReference type="InterPro" id="IPR036388">
    <property type="entry name" value="WH-like_DNA-bd_sf"/>
</dbReference>
<keyword evidence="3" id="KW-0804">Transcription</keyword>
<evidence type="ECO:0000256" key="2">
    <source>
        <dbReference type="ARBA" id="ARBA00023125"/>
    </source>
</evidence>
<dbReference type="PANTHER" id="PTHR44846">
    <property type="entry name" value="MANNOSYL-D-GLYCERATE TRANSPORT/METABOLISM SYSTEM REPRESSOR MNGR-RELATED"/>
    <property type="match status" value="1"/>
</dbReference>
<dbReference type="Gene3D" id="1.10.10.10">
    <property type="entry name" value="Winged helix-like DNA-binding domain superfamily/Winged helix DNA-binding domain"/>
    <property type="match status" value="1"/>
</dbReference>
<dbReference type="GO" id="GO:0045892">
    <property type="term" value="P:negative regulation of DNA-templated transcription"/>
    <property type="evidence" value="ECO:0007669"/>
    <property type="project" value="TreeGrafter"/>
</dbReference>
<accession>A0A1G6HWW0</accession>
<dbReference type="InterPro" id="IPR000524">
    <property type="entry name" value="Tscrpt_reg_HTH_GntR"/>
</dbReference>
<dbReference type="PANTHER" id="PTHR44846:SF1">
    <property type="entry name" value="MANNOSYL-D-GLYCERATE TRANSPORT_METABOLISM SYSTEM REPRESSOR MNGR-RELATED"/>
    <property type="match status" value="1"/>
</dbReference>
<keyword evidence="6" id="KW-1185">Reference proteome</keyword>
<dbReference type="InterPro" id="IPR050679">
    <property type="entry name" value="Bact_HTH_transcr_reg"/>
</dbReference>
<dbReference type="SMART" id="SM00345">
    <property type="entry name" value="HTH_GNTR"/>
    <property type="match status" value="1"/>
</dbReference>
<dbReference type="SUPFAM" id="SSF64288">
    <property type="entry name" value="Chorismate lyase-like"/>
    <property type="match status" value="1"/>
</dbReference>
<evidence type="ECO:0000256" key="1">
    <source>
        <dbReference type="ARBA" id="ARBA00023015"/>
    </source>
</evidence>
<dbReference type="Pfam" id="PF00392">
    <property type="entry name" value="GntR"/>
    <property type="match status" value="1"/>
</dbReference>
<keyword evidence="1" id="KW-0805">Transcription regulation</keyword>
<sequence>MKSLYKTIYDDLVSKIMSGFYKEGQKLPSEKELDLLYQASRTPVRQALSKLESDGFIYRLQGRGSFVSENRPKQLWTRMTGFTNYYLSEWEKITSHTINVETVQAPAIAPLLKVDENVELTKMTRLRYYEEDPIIYLEHYVHPRFPVESLQTNDNFFSIAEILNDEFQVKVARADEEIEAVIADDRLQEILQLDQKFTPLIKVTRTSYTAADEPVDVNVYFVNSKKWKFEVSFRQSEKNFEFF</sequence>
<dbReference type="Pfam" id="PF07702">
    <property type="entry name" value="UTRA"/>
    <property type="match status" value="1"/>
</dbReference>
<dbReference type="InterPro" id="IPR036390">
    <property type="entry name" value="WH_DNA-bd_sf"/>
</dbReference>
<evidence type="ECO:0000313" key="5">
    <source>
        <dbReference type="EMBL" id="SDB98789.1"/>
    </source>
</evidence>
<reference evidence="6" key="1">
    <citation type="submission" date="2016-10" db="EMBL/GenBank/DDBJ databases">
        <authorList>
            <person name="Varghese N."/>
            <person name="Submissions S."/>
        </authorList>
    </citation>
    <scope>NUCLEOTIDE SEQUENCE [LARGE SCALE GENOMIC DNA]</scope>
    <source>
        <strain evidence="6">DSM 21620</strain>
    </source>
</reference>
<dbReference type="RefSeq" id="WP_244499228.1">
    <property type="nucleotide sequence ID" value="NZ_FMZB01000001.1"/>
</dbReference>
<evidence type="ECO:0000313" key="6">
    <source>
        <dbReference type="Proteomes" id="UP000198666"/>
    </source>
</evidence>
<dbReference type="InterPro" id="IPR028978">
    <property type="entry name" value="Chorismate_lyase_/UTRA_dom_sf"/>
</dbReference>
<name>A0A1G6HWW0_9BACI</name>
<dbReference type="GO" id="GO:0003677">
    <property type="term" value="F:DNA binding"/>
    <property type="evidence" value="ECO:0007669"/>
    <property type="project" value="UniProtKB-KW"/>
</dbReference>
<feature type="domain" description="HTH gntR-type" evidence="4">
    <location>
        <begin position="2"/>
        <end position="70"/>
    </location>
</feature>
<dbReference type="GO" id="GO:0003700">
    <property type="term" value="F:DNA-binding transcription factor activity"/>
    <property type="evidence" value="ECO:0007669"/>
    <property type="project" value="InterPro"/>
</dbReference>
<protein>
    <submittedName>
        <fullName evidence="5">GntR family transcriptional regulator</fullName>
    </submittedName>
</protein>
<proteinExistence type="predicted"/>
<dbReference type="AlphaFoldDB" id="A0A1G6HWW0"/>
<dbReference type="Proteomes" id="UP000198666">
    <property type="component" value="Unassembled WGS sequence"/>
</dbReference>
<dbReference type="PROSITE" id="PS50949">
    <property type="entry name" value="HTH_GNTR"/>
    <property type="match status" value="1"/>
</dbReference>
<gene>
    <name evidence="5" type="ORF">SAMN05421663_10161</name>
</gene>
<evidence type="ECO:0000256" key="3">
    <source>
        <dbReference type="ARBA" id="ARBA00023163"/>
    </source>
</evidence>